<dbReference type="Proteomes" id="UP000631114">
    <property type="component" value="Unassembled WGS sequence"/>
</dbReference>
<evidence type="ECO:0000313" key="1">
    <source>
        <dbReference type="EMBL" id="KAF9623681.1"/>
    </source>
</evidence>
<keyword evidence="2" id="KW-1185">Reference proteome</keyword>
<evidence type="ECO:0000313" key="2">
    <source>
        <dbReference type="Proteomes" id="UP000631114"/>
    </source>
</evidence>
<dbReference type="PANTHER" id="PTHR36617:SF5">
    <property type="entry name" value="OS05G0421675 PROTEIN"/>
    <property type="match status" value="1"/>
</dbReference>
<sequence length="122" mass="13821">MGGRPPDVTTTYGCSFWRGSLASKSLFFSSVRYCVGQGNNIRFWHDVWCGEEPFSLRFHNIFRFAVLKEGTVIDHMSMDANGVNWNLQVCRRNIRESETISLNALTDAISIAHIGDGDDSWE</sequence>
<dbReference type="AlphaFoldDB" id="A0A835MH93"/>
<dbReference type="OrthoDB" id="689430at2759"/>
<gene>
    <name evidence="1" type="ORF">IFM89_003826</name>
</gene>
<name>A0A835MH93_9MAGN</name>
<organism evidence="1 2">
    <name type="scientific">Coptis chinensis</name>
    <dbReference type="NCBI Taxonomy" id="261450"/>
    <lineage>
        <taxon>Eukaryota</taxon>
        <taxon>Viridiplantae</taxon>
        <taxon>Streptophyta</taxon>
        <taxon>Embryophyta</taxon>
        <taxon>Tracheophyta</taxon>
        <taxon>Spermatophyta</taxon>
        <taxon>Magnoliopsida</taxon>
        <taxon>Ranunculales</taxon>
        <taxon>Ranunculaceae</taxon>
        <taxon>Coptidoideae</taxon>
        <taxon>Coptis</taxon>
    </lineage>
</organism>
<dbReference type="EMBL" id="JADFTS010000001">
    <property type="protein sequence ID" value="KAF9623681.1"/>
    <property type="molecule type" value="Genomic_DNA"/>
</dbReference>
<accession>A0A835MH93</accession>
<reference evidence="1 2" key="1">
    <citation type="submission" date="2020-10" db="EMBL/GenBank/DDBJ databases">
        <title>The Coptis chinensis genome and diversification of protoberbering-type alkaloids.</title>
        <authorList>
            <person name="Wang B."/>
            <person name="Shu S."/>
            <person name="Song C."/>
            <person name="Liu Y."/>
        </authorList>
    </citation>
    <scope>NUCLEOTIDE SEQUENCE [LARGE SCALE GENOMIC DNA]</scope>
    <source>
        <strain evidence="1">HL-2020</strain>
        <tissue evidence="1">Leaf</tissue>
    </source>
</reference>
<protein>
    <submittedName>
        <fullName evidence="1">Uncharacterized protein</fullName>
    </submittedName>
</protein>
<dbReference type="PANTHER" id="PTHR36617">
    <property type="entry name" value="PROTEIN, PUTATIVE-RELATED"/>
    <property type="match status" value="1"/>
</dbReference>
<proteinExistence type="predicted"/>
<comment type="caution">
    <text evidence="1">The sequence shown here is derived from an EMBL/GenBank/DDBJ whole genome shotgun (WGS) entry which is preliminary data.</text>
</comment>